<keyword evidence="10" id="KW-0325">Glycoprotein</keyword>
<dbReference type="AlphaFoldDB" id="A0A1S3KEI4"/>
<sequence length="656" mass="73898">MDELDLTKYEYGGANVTGFNLLNYSDSTLRRFLRGWRKESPAKYYGAGTNRIQLQSALLVDSVSVLANAFNYMMERNPSIFRGIFRDGVVYNNDAPGILCRSPSPFPWHLGNEIISAIKQSHVSGLSGNIVFDRTGKRKNFTLSVTDVSLKGRSKVGEWSRERGFKGPNWFETPKKNVTHRGNGSYIITMNEEEPYVMWKKQDNGEPLVGNDRFEGYCVDLTRELAAIANFRYTIKLVDDKMYGEYNGTHWDGMIGELTRGEADMAISSLTITAQRQRVVDFSKPFMRTGVSIMIKKPEKEKPGVFSFLDPLDEKIWMSIAFAFVGVSVVMFLVCRISPLEWNSEAQNGEVIELETVFSLKNSLWFSFGAVMQQGADVFPKSLSGRLVGTVWWFFSLIIISSYTANLAAFLTIERTNPRIRSAEDLAQQTEIEYGCMEGGSTAKFFKNSQFKTYQNMWAFMTSRPGVFVKSTDEGLKKLRESKGKYAFLLESTTNDYKNQKKPCDTMMVGPNIQNKGYGVATAVGLEPENLREKINLAILQLDERGILTKLKKKWWYDKGECAQKPDSKTNPLKLNNVAGVFYILIGGLMLAMLVSLFEFLYNARKEAKRSKGSFKNAVRSKARLSIAGPGEHEGDYAEECVAPPPSYGAAVMLDF</sequence>
<evidence type="ECO:0000256" key="3">
    <source>
        <dbReference type="ARBA" id="ARBA00022692"/>
    </source>
</evidence>
<keyword evidence="9" id="KW-0675">Receptor</keyword>
<dbReference type="SMART" id="SM00079">
    <property type="entry name" value="PBPe"/>
    <property type="match status" value="1"/>
</dbReference>
<keyword evidence="3 18" id="KW-0812">Transmembrane</keyword>
<evidence type="ECO:0000313" key="22">
    <source>
        <dbReference type="RefSeq" id="XP_013421038.1"/>
    </source>
</evidence>
<feature type="binding site" evidence="15">
    <location>
        <position position="441"/>
    </location>
    <ligand>
        <name>L-glutamate</name>
        <dbReference type="ChEBI" id="CHEBI:29985"/>
    </ligand>
</feature>
<evidence type="ECO:0000256" key="16">
    <source>
        <dbReference type="PIRSR" id="PIRSR601508-2"/>
    </source>
</evidence>
<evidence type="ECO:0000256" key="2">
    <source>
        <dbReference type="ARBA" id="ARBA00022475"/>
    </source>
</evidence>
<evidence type="ECO:0000256" key="7">
    <source>
        <dbReference type="ARBA" id="ARBA00023065"/>
    </source>
</evidence>
<evidence type="ECO:0000256" key="17">
    <source>
        <dbReference type="PIRSR" id="PIRSR601508-3"/>
    </source>
</evidence>
<evidence type="ECO:0000259" key="20">
    <source>
        <dbReference type="SMART" id="SM00918"/>
    </source>
</evidence>
<organism evidence="21 22">
    <name type="scientific">Lingula anatina</name>
    <name type="common">Brachiopod</name>
    <name type="synonym">Lingula unguis</name>
    <dbReference type="NCBI Taxonomy" id="7574"/>
    <lineage>
        <taxon>Eukaryota</taxon>
        <taxon>Metazoa</taxon>
        <taxon>Spiralia</taxon>
        <taxon>Lophotrochozoa</taxon>
        <taxon>Brachiopoda</taxon>
        <taxon>Linguliformea</taxon>
        <taxon>Lingulata</taxon>
        <taxon>Lingulida</taxon>
        <taxon>Linguloidea</taxon>
        <taxon>Lingulidae</taxon>
        <taxon>Lingula</taxon>
    </lineage>
</organism>
<feature type="transmembrane region" description="Helical" evidence="18">
    <location>
        <begin position="391"/>
        <end position="413"/>
    </location>
</feature>
<feature type="transmembrane region" description="Helical" evidence="18">
    <location>
        <begin position="580"/>
        <end position="602"/>
    </location>
</feature>
<dbReference type="SUPFAM" id="SSF53822">
    <property type="entry name" value="Periplasmic binding protein-like I"/>
    <property type="match status" value="1"/>
</dbReference>
<evidence type="ECO:0000256" key="12">
    <source>
        <dbReference type="ARBA" id="ARBA00023286"/>
    </source>
</evidence>
<dbReference type="Gene3D" id="1.10.287.70">
    <property type="match status" value="1"/>
</dbReference>
<protein>
    <submittedName>
        <fullName evidence="22">Glutamate receptor 2-like</fullName>
    </submittedName>
</protein>
<accession>A0A1S3KEI4</accession>
<dbReference type="PRINTS" id="PR00177">
    <property type="entry name" value="NMDARECEPTOR"/>
</dbReference>
<dbReference type="InterPro" id="IPR001508">
    <property type="entry name" value="Iono_Glu_rcpt_met"/>
</dbReference>
<feature type="domain" description="Ionotropic glutamate receptor C-terminal" evidence="19">
    <location>
        <begin position="185"/>
        <end position="558"/>
    </location>
</feature>
<evidence type="ECO:0000256" key="9">
    <source>
        <dbReference type="ARBA" id="ARBA00023170"/>
    </source>
</evidence>
<dbReference type="GO" id="GO:0007166">
    <property type="term" value="P:cell surface receptor signaling pathway"/>
    <property type="evidence" value="ECO:0007669"/>
    <property type="project" value="UniProtKB-ARBA"/>
</dbReference>
<feature type="site" description="Interaction with the cone snail toxin Con-ikot-ikot" evidence="16">
    <location>
        <position position="447"/>
    </location>
</feature>
<dbReference type="FunFam" id="3.40.190.10:FF:000087">
    <property type="entry name" value="glutamate receptor 4 isoform X2"/>
    <property type="match status" value="1"/>
</dbReference>
<keyword evidence="1" id="KW-0813">Transport</keyword>
<evidence type="ECO:0000256" key="4">
    <source>
        <dbReference type="ARBA" id="ARBA00022729"/>
    </source>
</evidence>
<keyword evidence="11" id="KW-0628">Postsynaptic cell membrane</keyword>
<dbReference type="GeneID" id="106181255"/>
<dbReference type="InterPro" id="IPR001320">
    <property type="entry name" value="Iontro_rcpt_C"/>
</dbReference>
<dbReference type="Proteomes" id="UP000085678">
    <property type="component" value="Unplaced"/>
</dbReference>
<dbReference type="InParanoid" id="A0A1S3KEI4"/>
<keyword evidence="17" id="KW-1015">Disulfide bond</keyword>
<evidence type="ECO:0000256" key="13">
    <source>
        <dbReference type="ARBA" id="ARBA00023303"/>
    </source>
</evidence>
<dbReference type="FunCoup" id="A0A1S3KEI4">
    <property type="interactions" value="222"/>
</dbReference>
<evidence type="ECO:0000256" key="18">
    <source>
        <dbReference type="SAM" id="Phobius"/>
    </source>
</evidence>
<dbReference type="PANTHER" id="PTHR18966">
    <property type="entry name" value="IONOTROPIC GLUTAMATE RECEPTOR"/>
    <property type="match status" value="1"/>
</dbReference>
<keyword evidence="6" id="KW-0770">Synapse</keyword>
<dbReference type="InterPro" id="IPR015683">
    <property type="entry name" value="Ionotropic_Glu_rcpt"/>
</dbReference>
<dbReference type="FunFam" id="3.40.190.10:FF:000001">
    <property type="entry name" value="Glutamate receptor ionotropic, kainate 2"/>
    <property type="match status" value="1"/>
</dbReference>
<keyword evidence="4" id="KW-0732">Signal</keyword>
<dbReference type="Pfam" id="PF01094">
    <property type="entry name" value="ANF_receptor"/>
    <property type="match status" value="1"/>
</dbReference>
<evidence type="ECO:0000259" key="19">
    <source>
        <dbReference type="SMART" id="SM00079"/>
    </source>
</evidence>
<keyword evidence="21" id="KW-1185">Reference proteome</keyword>
<evidence type="ECO:0000256" key="8">
    <source>
        <dbReference type="ARBA" id="ARBA00023136"/>
    </source>
</evidence>
<dbReference type="FunFam" id="1.10.287.70:FF:000010">
    <property type="entry name" value="Putative glutamate receptor ionotropic kainate 1"/>
    <property type="match status" value="1"/>
</dbReference>
<keyword evidence="12" id="KW-1071">Ligand-gated ion channel</keyword>
<dbReference type="RefSeq" id="XP_013421038.1">
    <property type="nucleotide sequence ID" value="XM_013565584.1"/>
</dbReference>
<feature type="binding site" evidence="15">
    <location>
        <position position="442"/>
    </location>
    <ligand>
        <name>L-glutamate</name>
        <dbReference type="ChEBI" id="CHEBI:29985"/>
    </ligand>
</feature>
<feature type="domain" description="Ionotropic glutamate receptor L-glutamate and glycine-binding" evidence="20">
    <location>
        <begin position="195"/>
        <end position="260"/>
    </location>
</feature>
<dbReference type="OrthoDB" id="5984008at2759"/>
<dbReference type="GO" id="GO:0045211">
    <property type="term" value="C:postsynaptic membrane"/>
    <property type="evidence" value="ECO:0007669"/>
    <property type="project" value="UniProtKB-SubCell"/>
</dbReference>
<reference evidence="22" key="1">
    <citation type="submission" date="2025-08" db="UniProtKB">
        <authorList>
            <consortium name="RefSeq"/>
        </authorList>
    </citation>
    <scope>IDENTIFICATION</scope>
    <source>
        <tissue evidence="22">Gonads</tissue>
    </source>
</reference>
<dbReference type="Gene3D" id="3.40.190.10">
    <property type="entry name" value="Periplasmic binding protein-like II"/>
    <property type="match status" value="2"/>
</dbReference>
<evidence type="ECO:0000256" key="1">
    <source>
        <dbReference type="ARBA" id="ARBA00022448"/>
    </source>
</evidence>
<evidence type="ECO:0000256" key="5">
    <source>
        <dbReference type="ARBA" id="ARBA00022989"/>
    </source>
</evidence>
<gene>
    <name evidence="22" type="primary">LOC106181255</name>
</gene>
<feature type="disulfide bond" evidence="17">
    <location>
        <begin position="504"/>
        <end position="562"/>
    </location>
</feature>
<name>A0A1S3KEI4_LINAN</name>
<evidence type="ECO:0000256" key="15">
    <source>
        <dbReference type="PIRSR" id="PIRSR601508-1"/>
    </source>
</evidence>
<feature type="binding site" evidence="15">
    <location>
        <position position="271"/>
    </location>
    <ligand>
        <name>L-glutamate</name>
        <dbReference type="ChEBI" id="CHEBI:29985"/>
    </ligand>
</feature>
<evidence type="ECO:0000256" key="14">
    <source>
        <dbReference type="ARBA" id="ARBA00034104"/>
    </source>
</evidence>
<evidence type="ECO:0000313" key="21">
    <source>
        <dbReference type="Proteomes" id="UP000085678"/>
    </source>
</evidence>
<comment type="subcellular location">
    <subcellularLocation>
        <location evidence="14">Postsynaptic cell membrane</location>
        <topology evidence="14">Multi-pass membrane protein</topology>
    </subcellularLocation>
</comment>
<dbReference type="InterPro" id="IPR001828">
    <property type="entry name" value="ANF_lig-bd_rcpt"/>
</dbReference>
<keyword evidence="5 18" id="KW-1133">Transmembrane helix</keyword>
<dbReference type="SUPFAM" id="SSF81324">
    <property type="entry name" value="Voltage-gated potassium channels"/>
    <property type="match status" value="1"/>
</dbReference>
<dbReference type="KEGG" id="lak:106181255"/>
<evidence type="ECO:0000256" key="10">
    <source>
        <dbReference type="ARBA" id="ARBA00023180"/>
    </source>
</evidence>
<evidence type="ECO:0000256" key="11">
    <source>
        <dbReference type="ARBA" id="ARBA00023257"/>
    </source>
</evidence>
<keyword evidence="13" id="KW-0407">Ion channel</keyword>
<dbReference type="GO" id="GO:0022824">
    <property type="term" value="F:transmitter-gated monoatomic ion channel activity"/>
    <property type="evidence" value="ECO:0007669"/>
    <property type="project" value="UniProtKB-ARBA"/>
</dbReference>
<evidence type="ECO:0000256" key="6">
    <source>
        <dbReference type="ARBA" id="ARBA00023018"/>
    </source>
</evidence>
<feature type="binding site" evidence="15">
    <location>
        <position position="276"/>
    </location>
    <ligand>
        <name>L-glutamate</name>
        <dbReference type="ChEBI" id="CHEBI:29985"/>
    </ligand>
</feature>
<keyword evidence="8 18" id="KW-0472">Membrane</keyword>
<dbReference type="Gene3D" id="3.40.50.2300">
    <property type="match status" value="1"/>
</dbReference>
<feature type="transmembrane region" description="Helical" evidence="18">
    <location>
        <begin position="316"/>
        <end position="335"/>
    </location>
</feature>
<feature type="binding site" evidence="15">
    <location>
        <position position="491"/>
    </location>
    <ligand>
        <name>L-glutamate</name>
        <dbReference type="ChEBI" id="CHEBI:29985"/>
    </ligand>
</feature>
<keyword evidence="2" id="KW-1003">Cell membrane</keyword>
<dbReference type="SMART" id="SM00918">
    <property type="entry name" value="Lig_chan-Glu_bd"/>
    <property type="match status" value="1"/>
</dbReference>
<dbReference type="Pfam" id="PF10613">
    <property type="entry name" value="Lig_chan-Glu_bd"/>
    <property type="match status" value="1"/>
</dbReference>
<dbReference type="SUPFAM" id="SSF53850">
    <property type="entry name" value="Periplasmic binding protein-like II"/>
    <property type="match status" value="1"/>
</dbReference>
<dbReference type="STRING" id="7574.A0A1S3KEI4"/>
<keyword evidence="7" id="KW-0406">Ion transport</keyword>
<proteinExistence type="predicted"/>
<dbReference type="InterPro" id="IPR028082">
    <property type="entry name" value="Peripla_BP_I"/>
</dbReference>
<dbReference type="InterPro" id="IPR019594">
    <property type="entry name" value="Glu/Gly-bd"/>
</dbReference>
<dbReference type="Pfam" id="PF00060">
    <property type="entry name" value="Lig_chan"/>
    <property type="match status" value="1"/>
</dbReference>
<feature type="site" description="Crucial to convey clamshell closure to channel opening" evidence="16">
    <location>
        <position position="420"/>
    </location>
</feature>